<protein>
    <submittedName>
        <fullName evidence="2">Uncharacterized protein</fullName>
    </submittedName>
</protein>
<reference evidence="1" key="1">
    <citation type="submission" date="2013-11" db="EMBL/GenBank/DDBJ databases">
        <title>The Genome Sequence of Phytophthora parasitica CHvinca01.</title>
        <authorList>
            <consortium name="The Broad Institute Genomics Platform"/>
            <person name="Russ C."/>
            <person name="Tyler B."/>
            <person name="Panabieres F."/>
            <person name="Shan W."/>
            <person name="Tripathy S."/>
            <person name="Grunwald N."/>
            <person name="Machado M."/>
            <person name="Johnson C.S."/>
            <person name="Arredondo F."/>
            <person name="Hong C."/>
            <person name="Coffey M."/>
            <person name="Young S.K."/>
            <person name="Zeng Q."/>
            <person name="Gargeya S."/>
            <person name="Fitzgerald M."/>
            <person name="Abouelleil A."/>
            <person name="Alvarado L."/>
            <person name="Chapman S.B."/>
            <person name="Gainer-Dewar J."/>
            <person name="Goldberg J."/>
            <person name="Griggs A."/>
            <person name="Gujja S."/>
            <person name="Hansen M."/>
            <person name="Howarth C."/>
            <person name="Imamovic A."/>
            <person name="Ireland A."/>
            <person name="Larimer J."/>
            <person name="McCowan C."/>
            <person name="Murphy C."/>
            <person name="Pearson M."/>
            <person name="Poon T.W."/>
            <person name="Priest M."/>
            <person name="Roberts A."/>
            <person name="Saif S."/>
            <person name="Shea T."/>
            <person name="Sykes S."/>
            <person name="Wortman J."/>
            <person name="Nusbaum C."/>
            <person name="Birren B."/>
        </authorList>
    </citation>
    <scope>NUCLEOTIDE SEQUENCE [LARGE SCALE GENOMIC DNA]</scope>
    <source>
        <strain evidence="1">CHvinca01</strain>
    </source>
</reference>
<proteinExistence type="predicted"/>
<accession>W2MZF8</accession>
<name>W2MZF8_PHYNI</name>
<gene>
    <name evidence="2" type="ORF">L914_12512</name>
    <name evidence="1" type="ORF">L917_12436</name>
</gene>
<dbReference type="AlphaFoldDB" id="W2MZF8"/>
<dbReference type="Proteomes" id="UP000054423">
    <property type="component" value="Unassembled WGS sequence"/>
</dbReference>
<reference evidence="2" key="2">
    <citation type="submission" date="2013-11" db="EMBL/GenBank/DDBJ databases">
        <title>The Genome Sequence of Phytophthora parasitica IAC_01/95.</title>
        <authorList>
            <consortium name="The Broad Institute Genomics Platform"/>
            <person name="Russ C."/>
            <person name="Tyler B."/>
            <person name="Panabieres F."/>
            <person name="Shan W."/>
            <person name="Tripathy S."/>
            <person name="Grunwald N."/>
            <person name="Machado M."/>
            <person name="Johnson C.S."/>
            <person name="Arredondo F."/>
            <person name="Hong C."/>
            <person name="Coffey M."/>
            <person name="Young S.K."/>
            <person name="Zeng Q."/>
            <person name="Gargeya S."/>
            <person name="Fitzgerald M."/>
            <person name="Abouelleil A."/>
            <person name="Alvarado L."/>
            <person name="Chapman S.B."/>
            <person name="Gainer-Dewar J."/>
            <person name="Goldberg J."/>
            <person name="Griggs A."/>
            <person name="Gujja S."/>
            <person name="Hansen M."/>
            <person name="Howarth C."/>
            <person name="Imamovic A."/>
            <person name="Ireland A."/>
            <person name="Larimer J."/>
            <person name="McCowan C."/>
            <person name="Murphy C."/>
            <person name="Pearson M."/>
            <person name="Poon T.W."/>
            <person name="Priest M."/>
            <person name="Roberts A."/>
            <person name="Saif S."/>
            <person name="Shea T."/>
            <person name="Sykes S."/>
            <person name="Wortman J."/>
            <person name="Nusbaum C."/>
            <person name="Birren B."/>
        </authorList>
    </citation>
    <scope>NUCLEOTIDE SEQUENCE [LARGE SCALE GENOMIC DNA]</scope>
    <source>
        <strain evidence="2">IAC_01/95</strain>
    </source>
</reference>
<sequence>MAEYRMVPSFTLAMAATHFRELSVHDEYRDVAASFLLLLLFKSSLLARCFFVCRDEFPVVDELRCWEL</sequence>
<evidence type="ECO:0000313" key="1">
    <source>
        <dbReference type="EMBL" id="ETL88483.1"/>
    </source>
</evidence>
<dbReference type="Proteomes" id="UP000054532">
    <property type="component" value="Unassembled WGS sequence"/>
</dbReference>
<evidence type="ECO:0000313" key="2">
    <source>
        <dbReference type="EMBL" id="ETM41746.1"/>
    </source>
</evidence>
<organism evidence="2">
    <name type="scientific">Phytophthora nicotianae</name>
    <name type="common">Potato buckeye rot agent</name>
    <name type="synonym">Phytophthora parasitica</name>
    <dbReference type="NCBI Taxonomy" id="4792"/>
    <lineage>
        <taxon>Eukaryota</taxon>
        <taxon>Sar</taxon>
        <taxon>Stramenopiles</taxon>
        <taxon>Oomycota</taxon>
        <taxon>Peronosporomycetes</taxon>
        <taxon>Peronosporales</taxon>
        <taxon>Peronosporaceae</taxon>
        <taxon>Phytophthora</taxon>
    </lineage>
</organism>
<dbReference type="EMBL" id="KI693961">
    <property type="protein sequence ID" value="ETM41746.1"/>
    <property type="molecule type" value="Genomic_DNA"/>
</dbReference>
<dbReference type="EMBL" id="KI680745">
    <property type="protein sequence ID" value="ETL88483.1"/>
    <property type="molecule type" value="Genomic_DNA"/>
</dbReference>